<feature type="domain" description="KH type-2" evidence="10">
    <location>
        <begin position="38"/>
        <end position="106"/>
    </location>
</feature>
<comment type="caution">
    <text evidence="11">The sequence shown here is derived from an EMBL/GenBank/DDBJ whole genome shotgun (WGS) entry which is preliminary data.</text>
</comment>
<evidence type="ECO:0000313" key="11">
    <source>
        <dbReference type="EMBL" id="NMC61620.1"/>
    </source>
</evidence>
<dbReference type="SMART" id="SM00322">
    <property type="entry name" value="KH"/>
    <property type="match status" value="1"/>
</dbReference>
<comment type="function">
    <text evidence="6 8">Binds the lower part of the 30S subunit head. Binds mRNA in the 70S ribosome, positioning it for translation.</text>
</comment>
<dbReference type="GO" id="GO:0003735">
    <property type="term" value="F:structural constituent of ribosome"/>
    <property type="evidence" value="ECO:0007669"/>
    <property type="project" value="InterPro"/>
</dbReference>
<dbReference type="NCBIfam" id="TIGR01009">
    <property type="entry name" value="rpsC_bact"/>
    <property type="match status" value="1"/>
</dbReference>
<dbReference type="Pfam" id="PF07650">
    <property type="entry name" value="KH_2"/>
    <property type="match status" value="1"/>
</dbReference>
<evidence type="ECO:0000313" key="12">
    <source>
        <dbReference type="Proteomes" id="UP000524246"/>
    </source>
</evidence>
<evidence type="ECO:0000256" key="3">
    <source>
        <dbReference type="ARBA" id="ARBA00022884"/>
    </source>
</evidence>
<evidence type="ECO:0000256" key="8">
    <source>
        <dbReference type="HAMAP-Rule" id="MF_01309"/>
    </source>
</evidence>
<accession>A0A7X9IK55</accession>
<dbReference type="GO" id="GO:0003729">
    <property type="term" value="F:mRNA binding"/>
    <property type="evidence" value="ECO:0007669"/>
    <property type="project" value="UniProtKB-UniRule"/>
</dbReference>
<dbReference type="InterPro" id="IPR004044">
    <property type="entry name" value="KH_dom_type_2"/>
</dbReference>
<dbReference type="HAMAP" id="MF_01309_B">
    <property type="entry name" value="Ribosomal_uS3_B"/>
    <property type="match status" value="1"/>
</dbReference>
<keyword evidence="2 8" id="KW-0699">rRNA-binding</keyword>
<keyword evidence="3 8" id="KW-0694">RNA-binding</keyword>
<dbReference type="PROSITE" id="PS00548">
    <property type="entry name" value="RIBOSOMAL_S3"/>
    <property type="match status" value="1"/>
</dbReference>
<evidence type="ECO:0000256" key="7">
    <source>
        <dbReference type="ARBA" id="ARBA00035257"/>
    </source>
</evidence>
<dbReference type="PANTHER" id="PTHR11760">
    <property type="entry name" value="30S/40S RIBOSOMAL PROTEIN S3"/>
    <property type="match status" value="1"/>
</dbReference>
<gene>
    <name evidence="8 11" type="primary">rpsC</name>
    <name evidence="11" type="ORF">GYA55_00480</name>
</gene>
<proteinExistence type="inferred from homology"/>
<dbReference type="InterPro" id="IPR009019">
    <property type="entry name" value="KH_sf_prok-type"/>
</dbReference>
<dbReference type="Gene3D" id="3.30.1140.32">
    <property type="entry name" value="Ribosomal protein S3, C-terminal domain"/>
    <property type="match status" value="1"/>
</dbReference>
<evidence type="ECO:0000256" key="9">
    <source>
        <dbReference type="RuleBase" id="RU003624"/>
    </source>
</evidence>
<name>A0A7X9IK55_9DELT</name>
<dbReference type="PANTHER" id="PTHR11760:SF19">
    <property type="entry name" value="SMALL RIBOSOMAL SUBUNIT PROTEIN US3C"/>
    <property type="match status" value="1"/>
</dbReference>
<dbReference type="Pfam" id="PF00189">
    <property type="entry name" value="Ribosomal_S3_C"/>
    <property type="match status" value="1"/>
</dbReference>
<evidence type="ECO:0000256" key="1">
    <source>
        <dbReference type="ARBA" id="ARBA00010761"/>
    </source>
</evidence>
<dbReference type="CDD" id="cd02412">
    <property type="entry name" value="KH-II_30S_S3"/>
    <property type="match status" value="1"/>
</dbReference>
<dbReference type="EMBL" id="JAAZON010000017">
    <property type="protein sequence ID" value="NMC61620.1"/>
    <property type="molecule type" value="Genomic_DNA"/>
</dbReference>
<dbReference type="Proteomes" id="UP000524246">
    <property type="component" value="Unassembled WGS sequence"/>
</dbReference>
<evidence type="ECO:0000256" key="4">
    <source>
        <dbReference type="ARBA" id="ARBA00022980"/>
    </source>
</evidence>
<dbReference type="InterPro" id="IPR005704">
    <property type="entry name" value="Ribosomal_uS3_bac-typ"/>
</dbReference>
<dbReference type="InterPro" id="IPR036419">
    <property type="entry name" value="Ribosomal_S3_C_sf"/>
</dbReference>
<dbReference type="InterPro" id="IPR018280">
    <property type="entry name" value="Ribosomal_uS3_CS"/>
</dbReference>
<evidence type="ECO:0000256" key="5">
    <source>
        <dbReference type="ARBA" id="ARBA00023274"/>
    </source>
</evidence>
<dbReference type="InterPro" id="IPR004087">
    <property type="entry name" value="KH_dom"/>
</dbReference>
<dbReference type="InterPro" id="IPR015946">
    <property type="entry name" value="KH_dom-like_a/b"/>
</dbReference>
<reference evidence="11 12" key="1">
    <citation type="journal article" date="2020" name="Biotechnol. Biofuels">
        <title>New insights from the biogas microbiome by comprehensive genome-resolved metagenomics of nearly 1600 species originating from multiple anaerobic digesters.</title>
        <authorList>
            <person name="Campanaro S."/>
            <person name="Treu L."/>
            <person name="Rodriguez-R L.M."/>
            <person name="Kovalovszki A."/>
            <person name="Ziels R.M."/>
            <person name="Maus I."/>
            <person name="Zhu X."/>
            <person name="Kougias P.G."/>
            <person name="Basile A."/>
            <person name="Luo G."/>
            <person name="Schluter A."/>
            <person name="Konstantinidis K.T."/>
            <person name="Angelidaki I."/>
        </authorList>
    </citation>
    <scope>NUCLEOTIDE SEQUENCE [LARGE SCALE GENOMIC DNA]</scope>
    <source>
        <strain evidence="11">AS27yjCOA_65</strain>
    </source>
</reference>
<evidence type="ECO:0000256" key="2">
    <source>
        <dbReference type="ARBA" id="ARBA00022730"/>
    </source>
</evidence>
<dbReference type="Gene3D" id="3.30.300.20">
    <property type="match status" value="1"/>
</dbReference>
<protein>
    <recommendedName>
        <fullName evidence="7 8">Small ribosomal subunit protein uS3</fullName>
    </recommendedName>
</protein>
<organism evidence="11 12">
    <name type="scientific">SAR324 cluster bacterium</name>
    <dbReference type="NCBI Taxonomy" id="2024889"/>
    <lineage>
        <taxon>Bacteria</taxon>
        <taxon>Deltaproteobacteria</taxon>
        <taxon>SAR324 cluster</taxon>
    </lineage>
</organism>
<dbReference type="SUPFAM" id="SSF54821">
    <property type="entry name" value="Ribosomal protein S3 C-terminal domain"/>
    <property type="match status" value="1"/>
</dbReference>
<keyword evidence="5 8" id="KW-0687">Ribonucleoprotein</keyword>
<dbReference type="FunFam" id="3.30.300.20:FF:000001">
    <property type="entry name" value="30S ribosomal protein S3"/>
    <property type="match status" value="1"/>
</dbReference>
<dbReference type="GO" id="GO:0019843">
    <property type="term" value="F:rRNA binding"/>
    <property type="evidence" value="ECO:0007669"/>
    <property type="project" value="UniProtKB-UniRule"/>
</dbReference>
<keyword evidence="4 8" id="KW-0689">Ribosomal protein</keyword>
<dbReference type="SUPFAM" id="SSF54814">
    <property type="entry name" value="Prokaryotic type KH domain (KH-domain type II)"/>
    <property type="match status" value="1"/>
</dbReference>
<evidence type="ECO:0000256" key="6">
    <source>
        <dbReference type="ARBA" id="ARBA00024998"/>
    </source>
</evidence>
<dbReference type="GO" id="GO:0022627">
    <property type="term" value="C:cytosolic small ribosomal subunit"/>
    <property type="evidence" value="ECO:0007669"/>
    <property type="project" value="TreeGrafter"/>
</dbReference>
<dbReference type="PROSITE" id="PS50823">
    <property type="entry name" value="KH_TYPE_2"/>
    <property type="match status" value="1"/>
</dbReference>
<dbReference type="GO" id="GO:0006412">
    <property type="term" value="P:translation"/>
    <property type="evidence" value="ECO:0007669"/>
    <property type="project" value="UniProtKB-UniRule"/>
</dbReference>
<dbReference type="InterPro" id="IPR001351">
    <property type="entry name" value="Ribosomal_uS3_C"/>
</dbReference>
<comment type="similarity">
    <text evidence="1 8 9">Belongs to the universal ribosomal protein uS3 family.</text>
</comment>
<sequence>MGQKVHPKSMRLGIIETWQSRWFADKDFATNLKEDAEIRKYIKTNLKSAGIARIEIERAAALVKVRIFSAKPGLLIGKKGKEHDELRKKLRSIVKREVKVDIVEARKADMDAQLVAENIAFQLERRVNFRRAMKEAVSRAFRVGAEGVRVTVSGRLNGAEIARSERYREGRVPLHTLRAEIDYGTACAETAYGIIGIKVWVFKGEKFAPGEQVPVEAMQI</sequence>
<comment type="subunit">
    <text evidence="8">Part of the 30S ribosomal subunit. Forms a tight complex with proteins S10 and S14.</text>
</comment>
<evidence type="ECO:0000259" key="10">
    <source>
        <dbReference type="PROSITE" id="PS50823"/>
    </source>
</evidence>
<dbReference type="InterPro" id="IPR057258">
    <property type="entry name" value="Ribosomal_uS3"/>
</dbReference>
<dbReference type="AlphaFoldDB" id="A0A7X9IK55"/>